<evidence type="ECO:0000256" key="2">
    <source>
        <dbReference type="ARBA" id="ARBA00022630"/>
    </source>
</evidence>
<evidence type="ECO:0000256" key="3">
    <source>
        <dbReference type="ARBA" id="ARBA00022827"/>
    </source>
</evidence>
<evidence type="ECO:0000313" key="6">
    <source>
        <dbReference type="EMBL" id="GGG65224.1"/>
    </source>
</evidence>
<dbReference type="InterPro" id="IPR003953">
    <property type="entry name" value="FAD-dep_OxRdtase_2_FAD-bd"/>
</dbReference>
<feature type="domain" description="FAD-dependent oxidoreductase 2 FAD-binding" evidence="5">
    <location>
        <begin position="9"/>
        <end position="543"/>
    </location>
</feature>
<dbReference type="PANTHER" id="PTHR43400">
    <property type="entry name" value="FUMARATE REDUCTASE"/>
    <property type="match status" value="1"/>
</dbReference>
<evidence type="ECO:0000259" key="5">
    <source>
        <dbReference type="Pfam" id="PF00890"/>
    </source>
</evidence>
<dbReference type="Gene3D" id="3.50.50.60">
    <property type="entry name" value="FAD/NAD(P)-binding domain"/>
    <property type="match status" value="2"/>
</dbReference>
<dbReference type="InterPro" id="IPR050315">
    <property type="entry name" value="FAD-oxidoreductase_2"/>
</dbReference>
<keyword evidence="7" id="KW-1185">Reference proteome</keyword>
<gene>
    <name evidence="6" type="ORF">GCM10011374_31290</name>
</gene>
<name>A0A917H284_9MICC</name>
<dbReference type="GO" id="GO:0008202">
    <property type="term" value="P:steroid metabolic process"/>
    <property type="evidence" value="ECO:0007669"/>
    <property type="project" value="UniProtKB-ARBA"/>
</dbReference>
<protein>
    <submittedName>
        <fullName evidence="6">Dehydrogenase</fullName>
    </submittedName>
</protein>
<dbReference type="SUPFAM" id="SSF51905">
    <property type="entry name" value="FAD/NAD(P)-binding domain"/>
    <property type="match status" value="1"/>
</dbReference>
<dbReference type="PRINTS" id="PR00411">
    <property type="entry name" value="PNDRDTASEI"/>
</dbReference>
<dbReference type="Pfam" id="PF00890">
    <property type="entry name" value="FAD_binding_2"/>
    <property type="match status" value="1"/>
</dbReference>
<dbReference type="Gene3D" id="3.90.700.10">
    <property type="entry name" value="Succinate dehydrogenase/fumarate reductase flavoprotein, catalytic domain"/>
    <property type="match status" value="1"/>
</dbReference>
<comment type="caution">
    <text evidence="6">The sequence shown here is derived from an EMBL/GenBank/DDBJ whole genome shotgun (WGS) entry which is preliminary data.</text>
</comment>
<sequence>MSTEPVECDVLVVGSGAAGMTAALKAASQGLSVVVAEKAEHLGGTAAISAGWAWVPGNKQGVAEGDTRQEVETYLRAIAPETYKPTRVKTFLDTVPEALSFLENDTAVEFTYPPAAPDYQMDLPGARLSGRAIIPKDTDARILGGDRLRMQPYMSSYTVYGYMPQVGPDMYHVTHANQSLKSFAYLTGKVARTWIDTLLYRRGVLRTNGNALMTLMVASAKDLGVRLWTEAPVEALTRDAEGAVDGAVLGGRHPVTVRAKAGVILASGGFTGHTELRKKHFPHDPDGTNHVTPTIGHDGSAWELAKGLGGHIDDSPHSPGSWAPITVFKFLRNGRQRLFPHLRAIGLPGLIAVDRHGRRFGNEALSYHDFGRQMLEHNRGEKDTFAWLIGDAKTMHKYGIGYAKPWPVPRSYNYWIDYLVRGRTLEDLAGKIGVPAENLRATLEEFNADALRGEDTRFGRGSTEYNHFRGDKDHKPNPNLAPLDKAPYYAAKMRMGDLGSFAGLDVDDDSRVLDEQGNPIPGLLAVGAAAASVFGGGYPGYGSHIGPAIVFGYRAGRDIAAFGAHRHAPETAEAVPEDAVSA</sequence>
<evidence type="ECO:0000256" key="1">
    <source>
        <dbReference type="ARBA" id="ARBA00001974"/>
    </source>
</evidence>
<organism evidence="6 7">
    <name type="scientific">Kocuria dechangensis</name>
    <dbReference type="NCBI Taxonomy" id="1176249"/>
    <lineage>
        <taxon>Bacteria</taxon>
        <taxon>Bacillati</taxon>
        <taxon>Actinomycetota</taxon>
        <taxon>Actinomycetes</taxon>
        <taxon>Micrococcales</taxon>
        <taxon>Micrococcaceae</taxon>
        <taxon>Kocuria</taxon>
    </lineage>
</organism>
<dbReference type="InterPro" id="IPR036188">
    <property type="entry name" value="FAD/NAD-bd_sf"/>
</dbReference>
<dbReference type="EMBL" id="BMEQ01000021">
    <property type="protein sequence ID" value="GGG65224.1"/>
    <property type="molecule type" value="Genomic_DNA"/>
</dbReference>
<reference evidence="6" key="2">
    <citation type="submission" date="2020-09" db="EMBL/GenBank/DDBJ databases">
        <authorList>
            <person name="Sun Q."/>
            <person name="Zhou Y."/>
        </authorList>
    </citation>
    <scope>NUCLEOTIDE SEQUENCE</scope>
    <source>
        <strain evidence="6">CGMCC 1.12187</strain>
    </source>
</reference>
<dbReference type="PANTHER" id="PTHR43400:SF10">
    <property type="entry name" value="3-OXOSTEROID 1-DEHYDROGENASE"/>
    <property type="match status" value="1"/>
</dbReference>
<evidence type="ECO:0000313" key="7">
    <source>
        <dbReference type="Proteomes" id="UP000638848"/>
    </source>
</evidence>
<dbReference type="InterPro" id="IPR027477">
    <property type="entry name" value="Succ_DH/fumarate_Rdtase_cat_sf"/>
</dbReference>
<dbReference type="AlphaFoldDB" id="A0A917H284"/>
<comment type="cofactor">
    <cofactor evidence="1">
        <name>FAD</name>
        <dbReference type="ChEBI" id="CHEBI:57692"/>
    </cofactor>
</comment>
<dbReference type="GO" id="GO:0033765">
    <property type="term" value="F:steroid dehydrogenase activity, acting on the CH-CH group of donors"/>
    <property type="evidence" value="ECO:0007669"/>
    <property type="project" value="UniProtKB-ARBA"/>
</dbReference>
<evidence type="ECO:0000256" key="4">
    <source>
        <dbReference type="ARBA" id="ARBA00023002"/>
    </source>
</evidence>
<dbReference type="RefSeq" id="WP_188538893.1">
    <property type="nucleotide sequence ID" value="NZ_BMEQ01000021.1"/>
</dbReference>
<reference evidence="6" key="1">
    <citation type="journal article" date="2014" name="Int. J. Syst. Evol. Microbiol.">
        <title>Complete genome sequence of Corynebacterium casei LMG S-19264T (=DSM 44701T), isolated from a smear-ripened cheese.</title>
        <authorList>
            <consortium name="US DOE Joint Genome Institute (JGI-PGF)"/>
            <person name="Walter F."/>
            <person name="Albersmeier A."/>
            <person name="Kalinowski J."/>
            <person name="Ruckert C."/>
        </authorList>
    </citation>
    <scope>NUCLEOTIDE SEQUENCE</scope>
    <source>
        <strain evidence="6">CGMCC 1.12187</strain>
    </source>
</reference>
<proteinExistence type="predicted"/>
<accession>A0A917H284</accession>
<keyword evidence="2" id="KW-0285">Flavoprotein</keyword>
<keyword evidence="4" id="KW-0560">Oxidoreductase</keyword>
<dbReference type="SUPFAM" id="SSF56425">
    <property type="entry name" value="Succinate dehydrogenase/fumarate reductase flavoprotein, catalytic domain"/>
    <property type="match status" value="1"/>
</dbReference>
<dbReference type="Proteomes" id="UP000638848">
    <property type="component" value="Unassembled WGS sequence"/>
</dbReference>
<keyword evidence="3" id="KW-0274">FAD</keyword>